<protein>
    <submittedName>
        <fullName evidence="2">Acetylcholine receptor subunit alpha</fullName>
    </submittedName>
</protein>
<sequence>MEDYNAYFFFILRQKIYPRTVPTGYFRSCVQVCQCASSGQTWNSDKYKEEAEQTFELVLYKYHRWVRPPQQYVNVTVELNVERIKSLDVNKQQLQTVVLLELTWFDSRLTWSPIKVHQIMSNTSTVWTPDLVFINSMPHKLVRNIQEKKEKEFCAYHIG</sequence>
<reference evidence="2 3" key="1">
    <citation type="journal article" date="2021" name="Elife">
        <title>Chloroplast acquisition without the gene transfer in kleptoplastic sea slugs, Plakobranchus ocellatus.</title>
        <authorList>
            <person name="Maeda T."/>
            <person name="Takahashi S."/>
            <person name="Yoshida T."/>
            <person name="Shimamura S."/>
            <person name="Takaki Y."/>
            <person name="Nagai Y."/>
            <person name="Toyoda A."/>
            <person name="Suzuki Y."/>
            <person name="Arimoto A."/>
            <person name="Ishii H."/>
            <person name="Satoh N."/>
            <person name="Nishiyama T."/>
            <person name="Hasebe M."/>
            <person name="Maruyama T."/>
            <person name="Minagawa J."/>
            <person name="Obokata J."/>
            <person name="Shigenobu S."/>
        </authorList>
    </citation>
    <scope>NUCLEOTIDE SEQUENCE [LARGE SCALE GENOMIC DNA]</scope>
</reference>
<feature type="domain" description="Neurotransmitter-gated ion-channel ligand-binding" evidence="1">
    <location>
        <begin position="52"/>
        <end position="139"/>
    </location>
</feature>
<accession>A0AAV4F4M1</accession>
<gene>
    <name evidence="2" type="ORF">ElyMa_002011800</name>
</gene>
<keyword evidence="2" id="KW-0675">Receptor</keyword>
<evidence type="ECO:0000313" key="2">
    <source>
        <dbReference type="EMBL" id="GFR67954.1"/>
    </source>
</evidence>
<dbReference type="InterPro" id="IPR036734">
    <property type="entry name" value="Neur_chan_lig-bd_sf"/>
</dbReference>
<dbReference type="AlphaFoldDB" id="A0AAV4F4M1"/>
<dbReference type="Pfam" id="PF02931">
    <property type="entry name" value="Neur_chan_LBD"/>
    <property type="match status" value="1"/>
</dbReference>
<comment type="caution">
    <text evidence="2">The sequence shown here is derived from an EMBL/GenBank/DDBJ whole genome shotgun (WGS) entry which is preliminary data.</text>
</comment>
<name>A0AAV4F4M1_9GAST</name>
<keyword evidence="3" id="KW-1185">Reference proteome</keyword>
<dbReference type="Proteomes" id="UP000762676">
    <property type="component" value="Unassembled WGS sequence"/>
</dbReference>
<dbReference type="SUPFAM" id="SSF63712">
    <property type="entry name" value="Nicotinic receptor ligand binding domain-like"/>
    <property type="match status" value="1"/>
</dbReference>
<organism evidence="2 3">
    <name type="scientific">Elysia marginata</name>
    <dbReference type="NCBI Taxonomy" id="1093978"/>
    <lineage>
        <taxon>Eukaryota</taxon>
        <taxon>Metazoa</taxon>
        <taxon>Spiralia</taxon>
        <taxon>Lophotrochozoa</taxon>
        <taxon>Mollusca</taxon>
        <taxon>Gastropoda</taxon>
        <taxon>Heterobranchia</taxon>
        <taxon>Euthyneura</taxon>
        <taxon>Panpulmonata</taxon>
        <taxon>Sacoglossa</taxon>
        <taxon>Placobranchoidea</taxon>
        <taxon>Plakobranchidae</taxon>
        <taxon>Elysia</taxon>
    </lineage>
</organism>
<dbReference type="InterPro" id="IPR006202">
    <property type="entry name" value="Neur_chan_lig-bd"/>
</dbReference>
<dbReference type="GO" id="GO:0016020">
    <property type="term" value="C:membrane"/>
    <property type="evidence" value="ECO:0007669"/>
    <property type="project" value="InterPro"/>
</dbReference>
<dbReference type="EMBL" id="BMAT01004082">
    <property type="protein sequence ID" value="GFR67954.1"/>
    <property type="molecule type" value="Genomic_DNA"/>
</dbReference>
<evidence type="ECO:0000259" key="1">
    <source>
        <dbReference type="Pfam" id="PF02931"/>
    </source>
</evidence>
<proteinExistence type="predicted"/>
<dbReference type="GO" id="GO:0005230">
    <property type="term" value="F:extracellular ligand-gated monoatomic ion channel activity"/>
    <property type="evidence" value="ECO:0007669"/>
    <property type="project" value="InterPro"/>
</dbReference>
<evidence type="ECO:0000313" key="3">
    <source>
        <dbReference type="Proteomes" id="UP000762676"/>
    </source>
</evidence>
<dbReference type="Gene3D" id="2.70.170.10">
    <property type="entry name" value="Neurotransmitter-gated ion-channel ligand-binding domain"/>
    <property type="match status" value="1"/>
</dbReference>